<comment type="caution">
    <text evidence="1">The sequence shown here is derived from an EMBL/GenBank/DDBJ whole genome shotgun (WGS) entry which is preliminary data.</text>
</comment>
<evidence type="ECO:0000313" key="1">
    <source>
        <dbReference type="EMBL" id="MFC7618437.1"/>
    </source>
</evidence>
<organism evidence="1 2">
    <name type="scientific">Actinokineospora soli</name>
    <dbReference type="NCBI Taxonomy" id="1048753"/>
    <lineage>
        <taxon>Bacteria</taxon>
        <taxon>Bacillati</taxon>
        <taxon>Actinomycetota</taxon>
        <taxon>Actinomycetes</taxon>
        <taxon>Pseudonocardiales</taxon>
        <taxon>Pseudonocardiaceae</taxon>
        <taxon>Actinokineospora</taxon>
    </lineage>
</organism>
<keyword evidence="2" id="KW-1185">Reference proteome</keyword>
<protein>
    <submittedName>
        <fullName evidence="1">Uncharacterized protein</fullName>
    </submittedName>
</protein>
<dbReference type="Proteomes" id="UP001596512">
    <property type="component" value="Unassembled WGS sequence"/>
</dbReference>
<proteinExistence type="predicted"/>
<accession>A0ABW2TZV5</accession>
<sequence length="68" mass="6881">MADPDPSWSPDPAAVGVAWALCAAAVTAAALVDDPAAGCCWASRPCCCSCWRCSARSPARGCPPTTRA</sequence>
<gene>
    <name evidence="1" type="ORF">ACFQV2_38875</name>
</gene>
<reference evidence="2" key="1">
    <citation type="journal article" date="2019" name="Int. J. Syst. Evol. Microbiol.">
        <title>The Global Catalogue of Microorganisms (GCM) 10K type strain sequencing project: providing services to taxonomists for standard genome sequencing and annotation.</title>
        <authorList>
            <consortium name="The Broad Institute Genomics Platform"/>
            <consortium name="The Broad Institute Genome Sequencing Center for Infectious Disease"/>
            <person name="Wu L."/>
            <person name="Ma J."/>
        </authorList>
    </citation>
    <scope>NUCLEOTIDE SEQUENCE [LARGE SCALE GENOMIC DNA]</scope>
    <source>
        <strain evidence="2">JCM 17695</strain>
    </source>
</reference>
<dbReference type="EMBL" id="JBHTEY010000004">
    <property type="protein sequence ID" value="MFC7618437.1"/>
    <property type="molecule type" value="Genomic_DNA"/>
</dbReference>
<name>A0ABW2TZV5_9PSEU</name>
<evidence type="ECO:0000313" key="2">
    <source>
        <dbReference type="Proteomes" id="UP001596512"/>
    </source>
</evidence>